<proteinExistence type="predicted"/>
<dbReference type="RefSeq" id="WP_354660841.1">
    <property type="nucleotide sequence ID" value="NZ_JBEXAC010000001.1"/>
</dbReference>
<evidence type="ECO:0000313" key="2">
    <source>
        <dbReference type="Proteomes" id="UP001549749"/>
    </source>
</evidence>
<dbReference type="EMBL" id="JBEXAC010000001">
    <property type="protein sequence ID" value="MET6998205.1"/>
    <property type="molecule type" value="Genomic_DNA"/>
</dbReference>
<protein>
    <recommendedName>
        <fullName evidence="3">Circularly permuted ATP-grasp superfamily protein</fullName>
    </recommendedName>
</protein>
<evidence type="ECO:0000313" key="1">
    <source>
        <dbReference type="EMBL" id="MET6998205.1"/>
    </source>
</evidence>
<reference evidence="1 2" key="1">
    <citation type="submission" date="2024-06" db="EMBL/GenBank/DDBJ databases">
        <title>Chitinophaga defluvii sp. nov., isolated from municipal sewage.</title>
        <authorList>
            <person name="Zhang L."/>
        </authorList>
    </citation>
    <scope>NUCLEOTIDE SEQUENCE [LARGE SCALE GENOMIC DNA]</scope>
    <source>
        <strain evidence="1 2">H8</strain>
    </source>
</reference>
<dbReference type="SUPFAM" id="SSF56059">
    <property type="entry name" value="Glutathione synthetase ATP-binding domain-like"/>
    <property type="match status" value="1"/>
</dbReference>
<organism evidence="1 2">
    <name type="scientific">Chitinophaga defluvii</name>
    <dbReference type="NCBI Taxonomy" id="3163343"/>
    <lineage>
        <taxon>Bacteria</taxon>
        <taxon>Pseudomonadati</taxon>
        <taxon>Bacteroidota</taxon>
        <taxon>Chitinophagia</taxon>
        <taxon>Chitinophagales</taxon>
        <taxon>Chitinophagaceae</taxon>
        <taxon>Chitinophaga</taxon>
    </lineage>
</organism>
<evidence type="ECO:0008006" key="3">
    <source>
        <dbReference type="Google" id="ProtNLM"/>
    </source>
</evidence>
<name>A0ABV2T5B3_9BACT</name>
<sequence>MIPAIRAAYNQQFTAARYEAFLNGLAQDAADIPAFRVAETPVFVPRALTTKLVQACEEIVNVILRPDFKTITQDAIPPALKVAHENEHPHFIIIDFAVCYNEQGELVPQLIELQGFPTMFAFQDVMARQFREHFNIPEGVSNFFNNFNSASYFEFLQELIVGPYAPEEVVLLEVNPEAQKTRVDFYSTEKYIGIKTICITDLLQDGKKLYYTRKGRQIPIKRIYNRVIFDDLEKQQARLSGHVNLFQELEVEWITHPNWFYRISKYTLPFIHSEYVPKSWFLHQLPVIPADLENYVLKPLFSFAGQGVKIDVTPADIDVIDDPQNWILQHKVHYAPAIETPNGPAKCEIRMMYAWPDNSPRPILVHNLARISKGKMIGVSFNDKQDWVGGSCCFFEQ</sequence>
<keyword evidence="2" id="KW-1185">Reference proteome</keyword>
<accession>A0ABV2T5B3</accession>
<dbReference type="Proteomes" id="UP001549749">
    <property type="component" value="Unassembled WGS sequence"/>
</dbReference>
<gene>
    <name evidence="1" type="ORF">ABR189_12535</name>
</gene>
<comment type="caution">
    <text evidence="1">The sequence shown here is derived from an EMBL/GenBank/DDBJ whole genome shotgun (WGS) entry which is preliminary data.</text>
</comment>